<reference evidence="4 5" key="1">
    <citation type="submission" date="2016-10" db="EMBL/GenBank/DDBJ databases">
        <title>Rodentibacter gen. nov. and new species.</title>
        <authorList>
            <person name="Christensen H."/>
        </authorList>
    </citation>
    <scope>NUCLEOTIDE SEQUENCE [LARGE SCALE GENOMIC DNA]</scope>
    <source>
        <strain evidence="5">ppn416</strain>
    </source>
</reference>
<evidence type="ECO:0000259" key="3">
    <source>
        <dbReference type="PROSITE" id="PS50943"/>
    </source>
</evidence>
<dbReference type="Gene3D" id="1.10.260.40">
    <property type="entry name" value="lambda repressor-like DNA-binding domains"/>
    <property type="match status" value="1"/>
</dbReference>
<name>A0A1V3J8X3_9PAST</name>
<dbReference type="CDD" id="cd00093">
    <property type="entry name" value="HTH_XRE"/>
    <property type="match status" value="1"/>
</dbReference>
<dbReference type="AlphaFoldDB" id="A0A1V3J8X3"/>
<evidence type="ECO:0000313" key="4">
    <source>
        <dbReference type="EMBL" id="OOF51791.1"/>
    </source>
</evidence>
<organism evidence="4 5">
    <name type="scientific">Rodentibacter genomosp. 1</name>
    <dbReference type="NCBI Taxonomy" id="1908264"/>
    <lineage>
        <taxon>Bacteria</taxon>
        <taxon>Pseudomonadati</taxon>
        <taxon>Pseudomonadota</taxon>
        <taxon>Gammaproteobacteria</taxon>
        <taxon>Pasteurellales</taxon>
        <taxon>Pasteurellaceae</taxon>
        <taxon>Rodentibacter</taxon>
    </lineage>
</organism>
<sequence length="116" mass="13394">MPDKKQELMLTVGRAITKYRQAAGLTQAQLAEILDMSNDAVSRMERGKTVPTILRLVELSEIFHCEVADLVIDSSNRTMDQARRLERLLQELENDQRSELLDLVERLIRWGNRKNS</sequence>
<dbReference type="PANTHER" id="PTHR46558">
    <property type="entry name" value="TRACRIPTIONAL REGULATORY PROTEIN-RELATED-RELATED"/>
    <property type="match status" value="1"/>
</dbReference>
<dbReference type="InterPro" id="IPR001387">
    <property type="entry name" value="Cro/C1-type_HTH"/>
</dbReference>
<dbReference type="RefSeq" id="WP_077541060.1">
    <property type="nucleotide sequence ID" value="NZ_MLHN01000003.1"/>
</dbReference>
<evidence type="ECO:0000313" key="5">
    <source>
        <dbReference type="Proteomes" id="UP000188481"/>
    </source>
</evidence>
<dbReference type="STRING" id="1908264.BKK54_02095"/>
<dbReference type="Pfam" id="PF01381">
    <property type="entry name" value="HTH_3"/>
    <property type="match status" value="1"/>
</dbReference>
<gene>
    <name evidence="4" type="ORF">BKK54_02095</name>
</gene>
<keyword evidence="5" id="KW-1185">Reference proteome</keyword>
<proteinExistence type="predicted"/>
<protein>
    <submittedName>
        <fullName evidence="4">Transcriptional regulator</fullName>
    </submittedName>
</protein>
<dbReference type="PROSITE" id="PS50943">
    <property type="entry name" value="HTH_CROC1"/>
    <property type="match status" value="1"/>
</dbReference>
<dbReference type="SMART" id="SM00530">
    <property type="entry name" value="HTH_XRE"/>
    <property type="match status" value="1"/>
</dbReference>
<accession>A0A1V3J8X3</accession>
<keyword evidence="1" id="KW-0238">DNA-binding</keyword>
<dbReference type="EMBL" id="MLHN01000003">
    <property type="protein sequence ID" value="OOF51791.1"/>
    <property type="molecule type" value="Genomic_DNA"/>
</dbReference>
<dbReference type="PANTHER" id="PTHR46558:SF13">
    <property type="entry name" value="HTH-TYPE TRANSCRIPTIONAL REGULATOR IMMR"/>
    <property type="match status" value="1"/>
</dbReference>
<dbReference type="InterPro" id="IPR010982">
    <property type="entry name" value="Lambda_DNA-bd_dom_sf"/>
</dbReference>
<comment type="caution">
    <text evidence="4">The sequence shown here is derived from an EMBL/GenBank/DDBJ whole genome shotgun (WGS) entry which is preliminary data.</text>
</comment>
<evidence type="ECO:0000256" key="2">
    <source>
        <dbReference type="SAM" id="Coils"/>
    </source>
</evidence>
<dbReference type="GO" id="GO:0003677">
    <property type="term" value="F:DNA binding"/>
    <property type="evidence" value="ECO:0007669"/>
    <property type="project" value="UniProtKB-KW"/>
</dbReference>
<keyword evidence="2" id="KW-0175">Coiled coil</keyword>
<dbReference type="Proteomes" id="UP000188481">
    <property type="component" value="Unassembled WGS sequence"/>
</dbReference>
<evidence type="ECO:0000256" key="1">
    <source>
        <dbReference type="ARBA" id="ARBA00023125"/>
    </source>
</evidence>
<feature type="domain" description="HTH cro/C1-type" evidence="3">
    <location>
        <begin position="16"/>
        <end position="70"/>
    </location>
</feature>
<feature type="coiled-coil region" evidence="2">
    <location>
        <begin position="75"/>
        <end position="102"/>
    </location>
</feature>
<dbReference type="SUPFAM" id="SSF47413">
    <property type="entry name" value="lambda repressor-like DNA-binding domains"/>
    <property type="match status" value="1"/>
</dbReference>